<dbReference type="PANTHER" id="PTHR11926">
    <property type="entry name" value="GLUCOSYL/GLUCURONOSYL TRANSFERASES"/>
    <property type="match status" value="1"/>
</dbReference>
<dbReference type="FunFam" id="3.40.50.2000:FF:000060">
    <property type="entry name" value="Glycosyltransferase"/>
    <property type="match status" value="1"/>
</dbReference>
<comment type="similarity">
    <text evidence="1">Belongs to the UDP-glycosyltransferase family.</text>
</comment>
<dbReference type="InterPro" id="IPR002213">
    <property type="entry name" value="UDP_glucos_trans"/>
</dbReference>
<dbReference type="GO" id="GO:0031542">
    <property type="term" value="P:positive regulation of anthocyanin biosynthetic process"/>
    <property type="evidence" value="ECO:0007669"/>
    <property type="project" value="UniProtKB-ARBA"/>
</dbReference>
<dbReference type="Gramene" id="rna-AYBTSS11_LOCUS10544">
    <property type="protein sequence ID" value="CAJ1941908.1"/>
    <property type="gene ID" value="gene-AYBTSS11_LOCUS10544"/>
</dbReference>
<name>A0AA86SC26_9FABA</name>
<organism evidence="4 5">
    <name type="scientific">Sphenostylis stenocarpa</name>
    <dbReference type="NCBI Taxonomy" id="92480"/>
    <lineage>
        <taxon>Eukaryota</taxon>
        <taxon>Viridiplantae</taxon>
        <taxon>Streptophyta</taxon>
        <taxon>Embryophyta</taxon>
        <taxon>Tracheophyta</taxon>
        <taxon>Spermatophyta</taxon>
        <taxon>Magnoliopsida</taxon>
        <taxon>eudicotyledons</taxon>
        <taxon>Gunneridae</taxon>
        <taxon>Pentapetalae</taxon>
        <taxon>rosids</taxon>
        <taxon>fabids</taxon>
        <taxon>Fabales</taxon>
        <taxon>Fabaceae</taxon>
        <taxon>Papilionoideae</taxon>
        <taxon>50 kb inversion clade</taxon>
        <taxon>NPAAA clade</taxon>
        <taxon>indigoferoid/millettioid clade</taxon>
        <taxon>Phaseoleae</taxon>
        <taxon>Sphenostylis</taxon>
    </lineage>
</organism>
<dbReference type="GO" id="GO:0047213">
    <property type="term" value="F:anthocyanidin 3-O-glucosyltransferase activity"/>
    <property type="evidence" value="ECO:0007669"/>
    <property type="project" value="UniProtKB-ARBA"/>
</dbReference>
<keyword evidence="3" id="KW-0808">Transferase</keyword>
<proteinExistence type="inferred from homology"/>
<evidence type="ECO:0000313" key="5">
    <source>
        <dbReference type="Proteomes" id="UP001189624"/>
    </source>
</evidence>
<reference evidence="4" key="1">
    <citation type="submission" date="2023-10" db="EMBL/GenBank/DDBJ databases">
        <authorList>
            <person name="Domelevo Entfellner J.-B."/>
        </authorList>
    </citation>
    <scope>NUCLEOTIDE SEQUENCE</scope>
</reference>
<sequence length="489" mass="54097">MTVCPTDDRHVAVLAFPYGTHAAPLMNLVRRAAAEAPEVTFSFFSTKRSNASVFAGLNQEQLHNIRPYDIDDGLPEDFVPSGNPQDPVAYFVKAMPANYRTAMDEAVAKTGRRVTCLVSDAFFWFCADMADELHAKWIPLWTAGPHPLLAHISSHQIRETLGPDGVIKNKEIDFLTGFNGLRASDLPEGLTEEPEDPFSMMLDKMGDALPRATAVAINSFNAVHLPIAHELESRFHMLLNVGPFILTTPQSVTPDDEGCLPWLETQEERSVVYISFGSLIIPPQEELFALAGALEEGKYPFIWAFRGNPEKQLPQGFLENTKTQGKVVGWAPQMQILKHSAIGACMTHGGWNSILDCIVGGVPMISRPFFGDQMLNTATLEHVWEIGVGLENNVFTKEETLRALELIITSEKGKMMREKVVELKDFAMEAAGPEGDSTKNFCTFAGILSGTHSEKLHQHPHGFRGIRSKIAGAFAAAQNKFNRRHHPKH</sequence>
<gene>
    <name evidence="4" type="ORF">AYBTSS11_LOCUS10544</name>
</gene>
<dbReference type="PANTHER" id="PTHR11926:SF1494">
    <property type="entry name" value="FLAVONOL 3-O-GLUCOSYLTRANSFERASE UGT76E12-RELATED"/>
    <property type="match status" value="1"/>
</dbReference>
<evidence type="ECO:0000313" key="4">
    <source>
        <dbReference type="EMBL" id="CAJ1941908.1"/>
    </source>
</evidence>
<dbReference type="Gene3D" id="3.40.50.2000">
    <property type="entry name" value="Glycogen Phosphorylase B"/>
    <property type="match status" value="2"/>
</dbReference>
<evidence type="ECO:0000256" key="2">
    <source>
        <dbReference type="ARBA" id="ARBA00022676"/>
    </source>
</evidence>
<evidence type="ECO:0000256" key="3">
    <source>
        <dbReference type="ARBA" id="ARBA00022679"/>
    </source>
</evidence>
<protein>
    <recommendedName>
        <fullName evidence="6">Glycosyltransferase</fullName>
    </recommendedName>
</protein>
<dbReference type="FunFam" id="3.40.50.2000:FF:000129">
    <property type="entry name" value="Glycosyltransferase"/>
    <property type="match status" value="1"/>
</dbReference>
<dbReference type="GO" id="GO:0080044">
    <property type="term" value="F:quercetin 7-O-glucosyltransferase activity"/>
    <property type="evidence" value="ECO:0007669"/>
    <property type="project" value="TreeGrafter"/>
</dbReference>
<evidence type="ECO:0000256" key="1">
    <source>
        <dbReference type="ARBA" id="ARBA00009995"/>
    </source>
</evidence>
<dbReference type="GO" id="GO:0033485">
    <property type="term" value="P:cyanidin 3-O-glucoside biosynthetic process"/>
    <property type="evidence" value="ECO:0007669"/>
    <property type="project" value="UniProtKB-ARBA"/>
</dbReference>
<keyword evidence="2" id="KW-0328">Glycosyltransferase</keyword>
<dbReference type="Proteomes" id="UP001189624">
    <property type="component" value="Chromosome 3"/>
</dbReference>
<dbReference type="EMBL" id="OY731400">
    <property type="protein sequence ID" value="CAJ1941908.1"/>
    <property type="molecule type" value="Genomic_DNA"/>
</dbReference>
<dbReference type="GO" id="GO:0080043">
    <property type="term" value="F:quercetin 3-O-glucosyltransferase activity"/>
    <property type="evidence" value="ECO:0007669"/>
    <property type="project" value="TreeGrafter"/>
</dbReference>
<dbReference type="AlphaFoldDB" id="A0AA86SC26"/>
<dbReference type="CDD" id="cd03784">
    <property type="entry name" value="GT1_Gtf-like"/>
    <property type="match status" value="1"/>
</dbReference>
<accession>A0AA86SC26</accession>
<dbReference type="Pfam" id="PF00201">
    <property type="entry name" value="UDPGT"/>
    <property type="match status" value="1"/>
</dbReference>
<dbReference type="SUPFAM" id="SSF53756">
    <property type="entry name" value="UDP-Glycosyltransferase/glycogen phosphorylase"/>
    <property type="match status" value="1"/>
</dbReference>
<evidence type="ECO:0008006" key="6">
    <source>
        <dbReference type="Google" id="ProtNLM"/>
    </source>
</evidence>
<keyword evidence="5" id="KW-1185">Reference proteome</keyword>